<dbReference type="Gene3D" id="3.40.228.10">
    <property type="entry name" value="Dimethylsulfoxide Reductase, domain 2"/>
    <property type="match status" value="1"/>
</dbReference>
<dbReference type="Gene3D" id="3.40.50.740">
    <property type="match status" value="1"/>
</dbReference>
<feature type="region of interest" description="Disordered" evidence="7">
    <location>
        <begin position="737"/>
        <end position="756"/>
    </location>
</feature>
<dbReference type="InterPro" id="IPR006657">
    <property type="entry name" value="MoPterin_dinucl-bd_dom"/>
</dbReference>
<dbReference type="InterPro" id="IPR006656">
    <property type="entry name" value="Mopterin_OxRdtase"/>
</dbReference>
<dbReference type="PANTHER" id="PTHR43742">
    <property type="entry name" value="TRIMETHYLAMINE-N-OXIDE REDUCTASE"/>
    <property type="match status" value="1"/>
</dbReference>
<evidence type="ECO:0000256" key="1">
    <source>
        <dbReference type="ARBA" id="ARBA00010312"/>
    </source>
</evidence>
<feature type="domain" description="Molybdopterin dinucleotide-binding" evidence="9">
    <location>
        <begin position="619"/>
        <end position="699"/>
    </location>
</feature>
<evidence type="ECO:0000313" key="10">
    <source>
        <dbReference type="EMBL" id="MCQ4925650.1"/>
    </source>
</evidence>
<evidence type="ECO:0000256" key="2">
    <source>
        <dbReference type="ARBA" id="ARBA00022485"/>
    </source>
</evidence>
<dbReference type="Proteomes" id="UP001524478">
    <property type="component" value="Unassembled WGS sequence"/>
</dbReference>
<proteinExistence type="inferred from homology"/>
<keyword evidence="2" id="KW-0411">Iron-sulfur</keyword>
<keyword evidence="6" id="KW-0560">Oxidoreductase</keyword>
<dbReference type="Pfam" id="PF00384">
    <property type="entry name" value="Molybdopterin"/>
    <property type="match status" value="1"/>
</dbReference>
<dbReference type="InterPro" id="IPR009010">
    <property type="entry name" value="Asp_de-COase-like_dom_sf"/>
</dbReference>
<dbReference type="EMBL" id="JANGAC010000026">
    <property type="protein sequence ID" value="MCQ4925650.1"/>
    <property type="molecule type" value="Genomic_DNA"/>
</dbReference>
<keyword evidence="2" id="KW-0408">Iron</keyword>
<organism evidence="10 11">
    <name type="scientific">Tissierella carlieri</name>
    <dbReference type="NCBI Taxonomy" id="689904"/>
    <lineage>
        <taxon>Bacteria</taxon>
        <taxon>Bacillati</taxon>
        <taxon>Bacillota</taxon>
        <taxon>Tissierellia</taxon>
        <taxon>Tissierellales</taxon>
        <taxon>Tissierellaceae</taxon>
        <taxon>Tissierella</taxon>
    </lineage>
</organism>
<dbReference type="InterPro" id="IPR050612">
    <property type="entry name" value="Prok_Mopterin_Oxidored"/>
</dbReference>
<comment type="similarity">
    <text evidence="1">Belongs to the prokaryotic molybdopterin-containing oxidoreductase family.</text>
</comment>
<evidence type="ECO:0000313" key="11">
    <source>
        <dbReference type="Proteomes" id="UP001524478"/>
    </source>
</evidence>
<keyword evidence="3" id="KW-0500">Molybdenum</keyword>
<dbReference type="Pfam" id="PF01568">
    <property type="entry name" value="Molydop_binding"/>
    <property type="match status" value="1"/>
</dbReference>
<dbReference type="PANTHER" id="PTHR43742:SF9">
    <property type="entry name" value="TETRATHIONATE REDUCTASE SUBUNIT A"/>
    <property type="match status" value="1"/>
</dbReference>
<keyword evidence="5" id="KW-0732">Signal</keyword>
<accession>A0ABT1SHA0</accession>
<keyword evidence="2" id="KW-0004">4Fe-4S</keyword>
<evidence type="ECO:0000256" key="7">
    <source>
        <dbReference type="SAM" id="MobiDB-lite"/>
    </source>
</evidence>
<evidence type="ECO:0000259" key="9">
    <source>
        <dbReference type="Pfam" id="PF01568"/>
    </source>
</evidence>
<evidence type="ECO:0000256" key="5">
    <source>
        <dbReference type="ARBA" id="ARBA00022729"/>
    </source>
</evidence>
<keyword evidence="4" id="KW-0479">Metal-binding</keyword>
<evidence type="ECO:0000256" key="3">
    <source>
        <dbReference type="ARBA" id="ARBA00022505"/>
    </source>
</evidence>
<evidence type="ECO:0000259" key="8">
    <source>
        <dbReference type="Pfam" id="PF00384"/>
    </source>
</evidence>
<feature type="domain" description="Molybdopterin oxidoreductase" evidence="8">
    <location>
        <begin position="10"/>
        <end position="420"/>
    </location>
</feature>
<evidence type="ECO:0000256" key="6">
    <source>
        <dbReference type="ARBA" id="ARBA00023002"/>
    </source>
</evidence>
<dbReference type="Gene3D" id="2.40.40.20">
    <property type="match status" value="1"/>
</dbReference>
<name>A0ABT1SHA0_9FIRM</name>
<protein>
    <submittedName>
        <fullName evidence="10">Molybdopterin-dependent oxidoreductase</fullName>
    </submittedName>
</protein>
<dbReference type="SUPFAM" id="SSF50692">
    <property type="entry name" value="ADC-like"/>
    <property type="match status" value="1"/>
</dbReference>
<evidence type="ECO:0000256" key="4">
    <source>
        <dbReference type="ARBA" id="ARBA00022723"/>
    </source>
</evidence>
<sequence>MASGQNLRPDINNAEYILYAGAFPGHSGKPMQTIARQIKFGVKEGNLRYSVVDPILAGGAVTPLYENSEWVPIKPTTDNAFGMALIRWIIENHKYSNDLLSSPNYEASVSKGFNSWTNATHLVIEDQKHPNYRKMLRAEDLGLEVGEEEKDIFIVIDDATKEYARFDKAITADLLYEGKVKGPNGKEIQVRTSFTILKESAFRYEIGEYSKECGIPEDKIEEIANEFTSHGTKVAADGMGSTATANGSDITMIHYILMAMVGSINKKGGAITRRNSYKSTSAGPRYQLNVIPDGPKASGMRISRTGVRYEDTTEYKEKVAKGKNPYPSKMPWHPIGSASDNQGLFSIINKYPYQAKIVLNWMANPLLAVPAGARKEVIEALKSVDNVPLFISCDAYMGEMTALADYIIPDTTPYESWGLANIEGNFSGKGVTVRWPIVEPATPKLEDGRHISFETYVIDVAKKIGLPGFGDKAILDMDDNLLPLNSREDYFIRGIANMAYDEEPVADISQEEIEMQDLENAVKDWADILTKEEWPKVLNIMARGGRFEDHGAGFEGDNHKYAYKGSVDLYIEKFATSRNSLTGEYYNGVAAWSPESFSDGSLVNDVFPETEWPFKAANYKPKFRSISMLANSSSLRDLSKHNYIELNTEDAKALGISTMDKVKVIPATGGEFIGHALVRSGIAKGTIGIAFGYGHWEYGTKGYNIEGKVQESNEFIGTGVHLMNLIDPKVNGLFGISESSTGGPGRNGGAYKVEKA</sequence>
<reference evidence="10 11" key="1">
    <citation type="submission" date="2022-06" db="EMBL/GenBank/DDBJ databases">
        <title>Isolation of gut microbiota from human fecal samples.</title>
        <authorList>
            <person name="Pamer E.G."/>
            <person name="Barat B."/>
            <person name="Waligurski E."/>
            <person name="Medina S."/>
            <person name="Paddock L."/>
            <person name="Mostad J."/>
        </authorList>
    </citation>
    <scope>NUCLEOTIDE SEQUENCE [LARGE SCALE GENOMIC DNA]</scope>
    <source>
        <strain evidence="10 11">DFI.7.95</strain>
    </source>
</reference>
<keyword evidence="11" id="KW-1185">Reference proteome</keyword>
<dbReference type="SUPFAM" id="SSF53706">
    <property type="entry name" value="Formate dehydrogenase/DMSO reductase, domains 1-3"/>
    <property type="match status" value="1"/>
</dbReference>
<comment type="caution">
    <text evidence="10">The sequence shown here is derived from an EMBL/GenBank/DDBJ whole genome shotgun (WGS) entry which is preliminary data.</text>
</comment>
<gene>
    <name evidence="10" type="ORF">NE686_21315</name>
</gene>